<keyword evidence="2" id="KW-0732">Signal</keyword>
<dbReference type="EMBL" id="UZAE01012345">
    <property type="protein sequence ID" value="VDO04666.1"/>
    <property type="molecule type" value="Genomic_DNA"/>
</dbReference>
<evidence type="ECO:0000256" key="2">
    <source>
        <dbReference type="SAM" id="SignalP"/>
    </source>
</evidence>
<feature type="compositionally biased region" description="Basic and acidic residues" evidence="1">
    <location>
        <begin position="214"/>
        <end position="237"/>
    </location>
</feature>
<feature type="compositionally biased region" description="Polar residues" evidence="1">
    <location>
        <begin position="240"/>
        <end position="249"/>
    </location>
</feature>
<evidence type="ECO:0000313" key="4">
    <source>
        <dbReference type="Proteomes" id="UP000278807"/>
    </source>
</evidence>
<accession>A0A0R3TMS3</accession>
<feature type="chain" id="PRO_5043131936" evidence="2">
    <location>
        <begin position="18"/>
        <end position="249"/>
    </location>
</feature>
<reference evidence="3 4" key="2">
    <citation type="submission" date="2018-11" db="EMBL/GenBank/DDBJ databases">
        <authorList>
            <consortium name="Pathogen Informatics"/>
        </authorList>
    </citation>
    <scope>NUCLEOTIDE SEQUENCE [LARGE SCALE GENOMIC DNA]</scope>
</reference>
<proteinExistence type="predicted"/>
<evidence type="ECO:0000313" key="5">
    <source>
        <dbReference type="WBParaSite" id="HNAJ_0000863801-mRNA-1"/>
    </source>
</evidence>
<dbReference type="Proteomes" id="UP000278807">
    <property type="component" value="Unassembled WGS sequence"/>
</dbReference>
<dbReference type="WBParaSite" id="HNAJ_0000863801-mRNA-1">
    <property type="protein sequence ID" value="HNAJ_0000863801-mRNA-1"/>
    <property type="gene ID" value="HNAJ_0000863801"/>
</dbReference>
<sequence>MKVQVSFLSLVVALVSASSIHNDERYYEHESSRYNTFSPIEDRQPRNYYTTYPIYRDQPQPRDYFDGIDRRPQILPPQPYYENRHRRSPPKFTKPVIHVEDYDQLMSTNEQSTPESGRFRRNSPEYNMTQAHLLDIHVKPRLTDEYPQPRFGAGRSWRSAHKKEDKAVHVAQQRPALQPVHATKNEFRYGRVTRNPPQGIRTLEFLHEDMGRAEIGEEDDHHEIDLENRDHWMETRSKRSTPPSTNDHP</sequence>
<protein>
    <submittedName>
        <fullName evidence="5">Secreted protein</fullName>
    </submittedName>
</protein>
<keyword evidence="4" id="KW-1185">Reference proteome</keyword>
<gene>
    <name evidence="3" type="ORF">HNAJ_LOCUS8634</name>
</gene>
<feature type="region of interest" description="Disordered" evidence="1">
    <location>
        <begin position="214"/>
        <end position="249"/>
    </location>
</feature>
<feature type="signal peptide" evidence="2">
    <location>
        <begin position="1"/>
        <end position="17"/>
    </location>
</feature>
<name>A0A0R3TMS3_RODNA</name>
<dbReference type="AlphaFoldDB" id="A0A0R3TMS3"/>
<organism evidence="5">
    <name type="scientific">Rodentolepis nana</name>
    <name type="common">Dwarf tapeworm</name>
    <name type="synonym">Hymenolepis nana</name>
    <dbReference type="NCBI Taxonomy" id="102285"/>
    <lineage>
        <taxon>Eukaryota</taxon>
        <taxon>Metazoa</taxon>
        <taxon>Spiralia</taxon>
        <taxon>Lophotrochozoa</taxon>
        <taxon>Platyhelminthes</taxon>
        <taxon>Cestoda</taxon>
        <taxon>Eucestoda</taxon>
        <taxon>Cyclophyllidea</taxon>
        <taxon>Hymenolepididae</taxon>
        <taxon>Rodentolepis</taxon>
    </lineage>
</organism>
<evidence type="ECO:0000256" key="1">
    <source>
        <dbReference type="SAM" id="MobiDB-lite"/>
    </source>
</evidence>
<evidence type="ECO:0000313" key="3">
    <source>
        <dbReference type="EMBL" id="VDO04666.1"/>
    </source>
</evidence>
<reference evidence="5" key="1">
    <citation type="submission" date="2017-02" db="UniProtKB">
        <authorList>
            <consortium name="WormBaseParasite"/>
        </authorList>
    </citation>
    <scope>IDENTIFICATION</scope>
</reference>